<keyword evidence="3" id="KW-0560">Oxidoreductase</keyword>
<organism evidence="4 5">
    <name type="scientific">Aphanomyces euteiches</name>
    <dbReference type="NCBI Taxonomy" id="100861"/>
    <lineage>
        <taxon>Eukaryota</taxon>
        <taxon>Sar</taxon>
        <taxon>Stramenopiles</taxon>
        <taxon>Oomycota</taxon>
        <taxon>Saprolegniomycetes</taxon>
        <taxon>Saprolegniales</taxon>
        <taxon>Verrucalvaceae</taxon>
        <taxon>Aphanomyces</taxon>
    </lineage>
</organism>
<name>A0A6G0WRL5_9STRA</name>
<dbReference type="PANTHER" id="PTHR24320">
    <property type="entry name" value="RETINOL DEHYDROGENASE"/>
    <property type="match status" value="1"/>
</dbReference>
<keyword evidence="2" id="KW-0521">NADP</keyword>
<evidence type="ECO:0000256" key="1">
    <source>
        <dbReference type="ARBA" id="ARBA00006484"/>
    </source>
</evidence>
<dbReference type="GO" id="GO:0016491">
    <property type="term" value="F:oxidoreductase activity"/>
    <property type="evidence" value="ECO:0007669"/>
    <property type="project" value="UniProtKB-KW"/>
</dbReference>
<evidence type="ECO:0000313" key="4">
    <source>
        <dbReference type="EMBL" id="KAF0730068.1"/>
    </source>
</evidence>
<reference evidence="4 5" key="1">
    <citation type="submission" date="2019-07" db="EMBL/GenBank/DDBJ databases">
        <title>Genomics analysis of Aphanomyces spp. identifies a new class of oomycete effector associated with host adaptation.</title>
        <authorList>
            <person name="Gaulin E."/>
        </authorList>
    </citation>
    <scope>NUCLEOTIDE SEQUENCE [LARGE SCALE GENOMIC DNA]</scope>
    <source>
        <strain evidence="4 5">ATCC 201684</strain>
    </source>
</reference>
<dbReference type="Proteomes" id="UP000481153">
    <property type="component" value="Unassembled WGS sequence"/>
</dbReference>
<evidence type="ECO:0008006" key="6">
    <source>
        <dbReference type="Google" id="ProtNLM"/>
    </source>
</evidence>
<dbReference type="PRINTS" id="PR00081">
    <property type="entry name" value="GDHRDH"/>
</dbReference>
<proteinExistence type="inferred from homology"/>
<dbReference type="Pfam" id="PF00106">
    <property type="entry name" value="adh_short"/>
    <property type="match status" value="1"/>
</dbReference>
<accession>A0A6G0WRL5</accession>
<dbReference type="InterPro" id="IPR002347">
    <property type="entry name" value="SDR_fam"/>
</dbReference>
<dbReference type="PANTHER" id="PTHR24320:SF282">
    <property type="entry name" value="WW DOMAIN-CONTAINING OXIDOREDUCTASE"/>
    <property type="match status" value="1"/>
</dbReference>
<evidence type="ECO:0000256" key="3">
    <source>
        <dbReference type="ARBA" id="ARBA00023002"/>
    </source>
</evidence>
<protein>
    <recommendedName>
        <fullName evidence="6">NAD(P)-binding protein</fullName>
    </recommendedName>
</protein>
<dbReference type="Gene3D" id="3.40.50.720">
    <property type="entry name" value="NAD(P)-binding Rossmann-like Domain"/>
    <property type="match status" value="1"/>
</dbReference>
<dbReference type="AlphaFoldDB" id="A0A6G0WRL5"/>
<dbReference type="EMBL" id="VJMJ01000157">
    <property type="protein sequence ID" value="KAF0730068.1"/>
    <property type="molecule type" value="Genomic_DNA"/>
</dbReference>
<sequence>MVFSSNDIPDQRGRVAIVTGGTAGLGYESVLQLARKGCHVIFTTRSTARGEETLERIKAALAPEPFQVEYAVANNEDLQSISAFAESFLACDLPLHLLLLNAGVCLVPYRVIHGVESTLFINHVAHHHLATLLLPALERSAPSQIVVVTSSAHATTNSLDLELPTAESYNSVIVYRVSKLANILMVHGLLKQIKSPNVFVNSVHPVVVATEIFRAGVQVEFLPWFIRGLAKAVIPIVHSACGYSSDEGALTQLYVSTSPDVAKNEWQGQYFVPIAKLDKSSELSRDPEQAERLWKWTTDVIATVLAETNKVQD</sequence>
<dbReference type="VEuPathDB" id="FungiDB:AeMF1_012342"/>
<gene>
    <name evidence="4" type="ORF">Ae201684_012466</name>
</gene>
<evidence type="ECO:0000256" key="2">
    <source>
        <dbReference type="ARBA" id="ARBA00022857"/>
    </source>
</evidence>
<dbReference type="SUPFAM" id="SSF51735">
    <property type="entry name" value="NAD(P)-binding Rossmann-fold domains"/>
    <property type="match status" value="1"/>
</dbReference>
<comment type="caution">
    <text evidence="4">The sequence shown here is derived from an EMBL/GenBank/DDBJ whole genome shotgun (WGS) entry which is preliminary data.</text>
</comment>
<keyword evidence="5" id="KW-1185">Reference proteome</keyword>
<dbReference type="InterPro" id="IPR036291">
    <property type="entry name" value="NAD(P)-bd_dom_sf"/>
</dbReference>
<evidence type="ECO:0000313" key="5">
    <source>
        <dbReference type="Proteomes" id="UP000481153"/>
    </source>
</evidence>
<comment type="similarity">
    <text evidence="1">Belongs to the short-chain dehydrogenases/reductases (SDR) family.</text>
</comment>